<feature type="region of interest" description="Disordered" evidence="1">
    <location>
        <begin position="24"/>
        <end position="70"/>
    </location>
</feature>
<sequence length="87" mass="9423">MIDKFEAATSHRQVSIPLHYLRARTSTSEATSQSRPRCRDQDVTNARTSARTASAVTTARAATPDAKTNVAARRADNARANLLALVN</sequence>
<proteinExistence type="predicted"/>
<evidence type="ECO:0000313" key="2">
    <source>
        <dbReference type="EMBL" id="CAL1688900.1"/>
    </source>
</evidence>
<accession>A0AAV2PBB4</accession>
<feature type="compositionally biased region" description="Low complexity" evidence="1">
    <location>
        <begin position="43"/>
        <end position="63"/>
    </location>
</feature>
<evidence type="ECO:0000313" key="3">
    <source>
        <dbReference type="Proteomes" id="UP001497644"/>
    </source>
</evidence>
<evidence type="ECO:0000256" key="1">
    <source>
        <dbReference type="SAM" id="MobiDB-lite"/>
    </source>
</evidence>
<feature type="compositionally biased region" description="Polar residues" evidence="1">
    <location>
        <begin position="24"/>
        <end position="35"/>
    </location>
</feature>
<organism evidence="2 3">
    <name type="scientific">Lasius platythorax</name>
    <dbReference type="NCBI Taxonomy" id="488582"/>
    <lineage>
        <taxon>Eukaryota</taxon>
        <taxon>Metazoa</taxon>
        <taxon>Ecdysozoa</taxon>
        <taxon>Arthropoda</taxon>
        <taxon>Hexapoda</taxon>
        <taxon>Insecta</taxon>
        <taxon>Pterygota</taxon>
        <taxon>Neoptera</taxon>
        <taxon>Endopterygota</taxon>
        <taxon>Hymenoptera</taxon>
        <taxon>Apocrita</taxon>
        <taxon>Aculeata</taxon>
        <taxon>Formicoidea</taxon>
        <taxon>Formicidae</taxon>
        <taxon>Formicinae</taxon>
        <taxon>Lasius</taxon>
        <taxon>Lasius</taxon>
    </lineage>
</organism>
<dbReference type="Proteomes" id="UP001497644">
    <property type="component" value="Chromosome 9"/>
</dbReference>
<dbReference type="EMBL" id="OZ034832">
    <property type="protein sequence ID" value="CAL1688900.1"/>
    <property type="molecule type" value="Genomic_DNA"/>
</dbReference>
<protein>
    <submittedName>
        <fullName evidence="2">Uncharacterized protein</fullName>
    </submittedName>
</protein>
<dbReference type="AlphaFoldDB" id="A0AAV2PBB4"/>
<reference evidence="2" key="1">
    <citation type="submission" date="2024-04" db="EMBL/GenBank/DDBJ databases">
        <authorList>
            <consortium name="Molecular Ecology Group"/>
        </authorList>
    </citation>
    <scope>NUCLEOTIDE SEQUENCE</scope>
</reference>
<gene>
    <name evidence="2" type="ORF">LPLAT_LOCUS13930</name>
</gene>
<name>A0AAV2PBB4_9HYME</name>
<keyword evidence="3" id="KW-1185">Reference proteome</keyword>